<evidence type="ECO:0000259" key="1">
    <source>
        <dbReference type="Pfam" id="PF02771"/>
    </source>
</evidence>
<accession>A0A3B3SBE3</accession>
<keyword evidence="3" id="KW-1185">Reference proteome</keyword>
<dbReference type="STRING" id="1676925.ENSPKIP00000027788"/>
<organism evidence="2 3">
    <name type="scientific">Paramormyrops kingsleyae</name>
    <dbReference type="NCBI Taxonomy" id="1676925"/>
    <lineage>
        <taxon>Eukaryota</taxon>
        <taxon>Metazoa</taxon>
        <taxon>Chordata</taxon>
        <taxon>Craniata</taxon>
        <taxon>Vertebrata</taxon>
        <taxon>Euteleostomi</taxon>
        <taxon>Actinopterygii</taxon>
        <taxon>Neopterygii</taxon>
        <taxon>Teleostei</taxon>
        <taxon>Osteoglossocephala</taxon>
        <taxon>Osteoglossomorpha</taxon>
        <taxon>Osteoglossiformes</taxon>
        <taxon>Mormyridae</taxon>
        <taxon>Paramormyrops</taxon>
    </lineage>
</organism>
<dbReference type="Proteomes" id="UP000261540">
    <property type="component" value="Unplaced"/>
</dbReference>
<evidence type="ECO:0000313" key="2">
    <source>
        <dbReference type="Ensembl" id="ENSPKIP00000027788.1"/>
    </source>
</evidence>
<dbReference type="Ensembl" id="ENSPKIT00000008560.1">
    <property type="protein sequence ID" value="ENSPKIP00000027788.1"/>
    <property type="gene ID" value="ENSPKIG00000009694.1"/>
</dbReference>
<dbReference type="GO" id="GO:0016627">
    <property type="term" value="F:oxidoreductase activity, acting on the CH-CH group of donors"/>
    <property type="evidence" value="ECO:0007669"/>
    <property type="project" value="InterPro"/>
</dbReference>
<dbReference type="SUPFAM" id="SSF56645">
    <property type="entry name" value="Acyl-CoA dehydrogenase NM domain-like"/>
    <property type="match status" value="1"/>
</dbReference>
<dbReference type="InterPro" id="IPR013786">
    <property type="entry name" value="AcylCoA_DH/ox_N"/>
</dbReference>
<dbReference type="InterPro" id="IPR009100">
    <property type="entry name" value="AcylCoA_DH/oxidase_NM_dom_sf"/>
</dbReference>
<feature type="domain" description="Acyl-CoA dehydrogenase/oxidase N-terminal" evidence="1">
    <location>
        <begin position="46"/>
        <end position="92"/>
    </location>
</feature>
<reference evidence="2" key="2">
    <citation type="submission" date="2025-09" db="UniProtKB">
        <authorList>
            <consortium name="Ensembl"/>
        </authorList>
    </citation>
    <scope>IDENTIFICATION</scope>
</reference>
<evidence type="ECO:0000313" key="3">
    <source>
        <dbReference type="Proteomes" id="UP000261540"/>
    </source>
</evidence>
<dbReference type="GO" id="GO:0050660">
    <property type="term" value="F:flavin adenine dinucleotide binding"/>
    <property type="evidence" value="ECO:0007669"/>
    <property type="project" value="InterPro"/>
</dbReference>
<protein>
    <recommendedName>
        <fullName evidence="1">Acyl-CoA dehydrogenase/oxidase N-terminal domain-containing protein</fullName>
    </recommendedName>
</protein>
<sequence>AFKPSSMHFKVLQSCARTGLRFQGTKASPASSSARAAQGGFSFELTDQQKEFQELARKFAREEIVPAASNYDKSGEYPFPLIKRVWELGLMNNCDAGWLSLLFNIVFWVCWDFKVYFVKQICILAFRLEGCCLLADFMDSYLML</sequence>
<dbReference type="Pfam" id="PF02771">
    <property type="entry name" value="Acyl-CoA_dh_N"/>
    <property type="match status" value="1"/>
</dbReference>
<dbReference type="AlphaFoldDB" id="A0A3B3SBE3"/>
<dbReference type="InterPro" id="IPR037069">
    <property type="entry name" value="AcylCoA_DH/ox_N_sf"/>
</dbReference>
<reference evidence="2" key="1">
    <citation type="submission" date="2025-08" db="UniProtKB">
        <authorList>
            <consortium name="Ensembl"/>
        </authorList>
    </citation>
    <scope>IDENTIFICATION</scope>
</reference>
<proteinExistence type="predicted"/>
<dbReference type="Gene3D" id="1.10.540.10">
    <property type="entry name" value="Acyl-CoA dehydrogenase/oxidase, N-terminal domain"/>
    <property type="match status" value="1"/>
</dbReference>
<name>A0A3B3SBE3_9TELE</name>
<dbReference type="GeneTree" id="ENSGT00990000210457"/>